<proteinExistence type="predicted"/>
<evidence type="ECO:0000313" key="6">
    <source>
        <dbReference type="Proteomes" id="UP001177140"/>
    </source>
</evidence>
<keyword evidence="6" id="KW-1185">Reference proteome</keyword>
<sequence>MNLVPIQRMENGLNSLFNDVSLQFNCVTPPPTTTTTSQEIPPQRRTEAADDGKKPRGGLNNFIDDKIEKEAFFRTQSMEFRGTVYDNSNGGSEDDDEDEEEEEDEEEDEGDGEIEGLVVEEDDKKMKKMNNNNSSGSVDSSSEKRSNLQEHHSFFGNLGLSKGGVLVKDHIQSHNRGSCSSEEQQLQHQGRVGGGVYDNAITIAVPDNYYSQFLQGTEAGNMVHKVTEGAENGCGFSGRNDVSMSKESGESLRAILSDPLTGTLMDDAMILPCGHSFGTGGMQHVIRTKACYTCSQPVSEDSVALNLSLRSAVQAFRREEELQAQRASKRRRERFEQNKCSNHDPFSMERMDNSRGKGVQFPFAVTDRVVIKGNKRVPLRFVGREAVVTTQCLNGWYVVKTVDNAESVKLQYRSLARVSDNPSSLAVSSKATPSWL</sequence>
<evidence type="ECO:0000256" key="1">
    <source>
        <dbReference type="ARBA" id="ARBA00004906"/>
    </source>
</evidence>
<organism evidence="5 6">
    <name type="scientific">Papaver nudicaule</name>
    <name type="common">Iceland poppy</name>
    <dbReference type="NCBI Taxonomy" id="74823"/>
    <lineage>
        <taxon>Eukaryota</taxon>
        <taxon>Viridiplantae</taxon>
        <taxon>Streptophyta</taxon>
        <taxon>Embryophyta</taxon>
        <taxon>Tracheophyta</taxon>
        <taxon>Spermatophyta</taxon>
        <taxon>Magnoliopsida</taxon>
        <taxon>Ranunculales</taxon>
        <taxon>Papaveraceae</taxon>
        <taxon>Papaveroideae</taxon>
        <taxon>Papaver</taxon>
    </lineage>
</organism>
<dbReference type="PANTHER" id="PTHR33644">
    <property type="entry name" value="U-BOX DOMAIN-CONTAINING PROTEIN 62-RELATED"/>
    <property type="match status" value="1"/>
</dbReference>
<evidence type="ECO:0000256" key="2">
    <source>
        <dbReference type="ARBA" id="ARBA00022679"/>
    </source>
</evidence>
<dbReference type="Proteomes" id="UP001177140">
    <property type="component" value="Unassembled WGS sequence"/>
</dbReference>
<reference evidence="5" key="1">
    <citation type="submission" date="2022-03" db="EMBL/GenBank/DDBJ databases">
        <title>A functionally conserved STORR gene fusion in Papaver species that diverged 16.8 million years ago.</title>
        <authorList>
            <person name="Catania T."/>
        </authorList>
    </citation>
    <scope>NUCLEOTIDE SEQUENCE</scope>
    <source>
        <strain evidence="5">S-191538</strain>
    </source>
</reference>
<comment type="pathway">
    <text evidence="1">Protein modification; protein ubiquitination.</text>
</comment>
<evidence type="ECO:0000259" key="4">
    <source>
        <dbReference type="PROSITE" id="PS51698"/>
    </source>
</evidence>
<dbReference type="EMBL" id="JAJJMA010061377">
    <property type="protein sequence ID" value="MCL7026813.1"/>
    <property type="molecule type" value="Genomic_DNA"/>
</dbReference>
<dbReference type="AlphaFoldDB" id="A0AA41S437"/>
<feature type="domain" description="U-box" evidence="4">
    <location>
        <begin position="251"/>
        <end position="323"/>
    </location>
</feature>
<feature type="compositionally biased region" description="Low complexity" evidence="3">
    <location>
        <begin position="129"/>
        <end position="140"/>
    </location>
</feature>
<gene>
    <name evidence="5" type="ORF">MKW94_009111</name>
</gene>
<accession>A0AA41S437</accession>
<feature type="region of interest" description="Disordered" evidence="3">
    <location>
        <begin position="326"/>
        <end position="351"/>
    </location>
</feature>
<feature type="region of interest" description="Disordered" evidence="3">
    <location>
        <begin position="28"/>
        <end position="62"/>
    </location>
</feature>
<dbReference type="PROSITE" id="PS51698">
    <property type="entry name" value="U_BOX"/>
    <property type="match status" value="1"/>
</dbReference>
<name>A0AA41S437_PAPNU</name>
<comment type="caution">
    <text evidence="5">The sequence shown here is derived from an EMBL/GenBank/DDBJ whole genome shotgun (WGS) entry which is preliminary data.</text>
</comment>
<evidence type="ECO:0000313" key="5">
    <source>
        <dbReference type="EMBL" id="MCL7026813.1"/>
    </source>
</evidence>
<dbReference type="GO" id="GO:0016567">
    <property type="term" value="P:protein ubiquitination"/>
    <property type="evidence" value="ECO:0007669"/>
    <property type="project" value="InterPro"/>
</dbReference>
<evidence type="ECO:0000256" key="3">
    <source>
        <dbReference type="SAM" id="MobiDB-lite"/>
    </source>
</evidence>
<dbReference type="Pfam" id="PF23112">
    <property type="entry name" value="PUB62-63_C"/>
    <property type="match status" value="1"/>
</dbReference>
<dbReference type="Gene3D" id="3.30.40.10">
    <property type="entry name" value="Zinc/RING finger domain, C3HC4 (zinc finger)"/>
    <property type="match status" value="1"/>
</dbReference>
<dbReference type="InterPro" id="IPR003613">
    <property type="entry name" value="Ubox_domain"/>
</dbReference>
<dbReference type="SUPFAM" id="SSF57850">
    <property type="entry name" value="RING/U-box"/>
    <property type="match status" value="1"/>
</dbReference>
<protein>
    <recommendedName>
        <fullName evidence="4">U-box domain-containing protein</fullName>
    </recommendedName>
</protein>
<feature type="compositionally biased region" description="Basic and acidic residues" evidence="3">
    <location>
        <begin position="42"/>
        <end position="54"/>
    </location>
</feature>
<dbReference type="GO" id="GO:0004842">
    <property type="term" value="F:ubiquitin-protein transferase activity"/>
    <property type="evidence" value="ECO:0007669"/>
    <property type="project" value="InterPro"/>
</dbReference>
<feature type="region of interest" description="Disordered" evidence="3">
    <location>
        <begin position="78"/>
        <end position="148"/>
    </location>
</feature>
<keyword evidence="2" id="KW-0808">Transferase</keyword>
<dbReference type="PANTHER" id="PTHR33644:SF5">
    <property type="entry name" value="U-BOX DOMAIN-CONTAINING PROTEIN 62"/>
    <property type="match status" value="1"/>
</dbReference>
<dbReference type="InterPro" id="IPR057649">
    <property type="entry name" value="PUB62-63_C"/>
</dbReference>
<dbReference type="InterPro" id="IPR013083">
    <property type="entry name" value="Znf_RING/FYVE/PHD"/>
</dbReference>
<feature type="compositionally biased region" description="Acidic residues" evidence="3">
    <location>
        <begin position="92"/>
        <end position="121"/>
    </location>
</feature>